<accession>A0AAP0L8I2</accession>
<dbReference type="Proteomes" id="UP001419268">
    <property type="component" value="Unassembled WGS sequence"/>
</dbReference>
<protein>
    <submittedName>
        <fullName evidence="1">Uncharacterized protein</fullName>
    </submittedName>
</protein>
<name>A0AAP0L8I2_9MAGN</name>
<proteinExistence type="predicted"/>
<evidence type="ECO:0000313" key="2">
    <source>
        <dbReference type="Proteomes" id="UP001419268"/>
    </source>
</evidence>
<organism evidence="1 2">
    <name type="scientific">Stephania cephalantha</name>
    <dbReference type="NCBI Taxonomy" id="152367"/>
    <lineage>
        <taxon>Eukaryota</taxon>
        <taxon>Viridiplantae</taxon>
        <taxon>Streptophyta</taxon>
        <taxon>Embryophyta</taxon>
        <taxon>Tracheophyta</taxon>
        <taxon>Spermatophyta</taxon>
        <taxon>Magnoliopsida</taxon>
        <taxon>Ranunculales</taxon>
        <taxon>Menispermaceae</taxon>
        <taxon>Menispermoideae</taxon>
        <taxon>Cissampelideae</taxon>
        <taxon>Stephania</taxon>
    </lineage>
</organism>
<reference evidence="1 2" key="1">
    <citation type="submission" date="2024-01" db="EMBL/GenBank/DDBJ databases">
        <title>Genome assemblies of Stephania.</title>
        <authorList>
            <person name="Yang L."/>
        </authorList>
    </citation>
    <scope>NUCLEOTIDE SEQUENCE [LARGE SCALE GENOMIC DNA]</scope>
    <source>
        <strain evidence="1">JXDWG</strain>
        <tissue evidence="1">Leaf</tissue>
    </source>
</reference>
<comment type="caution">
    <text evidence="1">The sequence shown here is derived from an EMBL/GenBank/DDBJ whole genome shotgun (WGS) entry which is preliminary data.</text>
</comment>
<dbReference type="AlphaFoldDB" id="A0AAP0L8I2"/>
<evidence type="ECO:0000313" key="1">
    <source>
        <dbReference type="EMBL" id="KAK9165783.1"/>
    </source>
</evidence>
<sequence>MFANKKGSSVAAGGSSMWGLAGEMKRKIDKRELCGDGRSVLRLGMSRGVKGTESARFGDERVKRIGGESRLLLLGLTSFRVESVIN</sequence>
<gene>
    <name evidence="1" type="ORF">Scep_000974</name>
</gene>
<keyword evidence="2" id="KW-1185">Reference proteome</keyword>
<dbReference type="EMBL" id="JBBNAG010000001">
    <property type="protein sequence ID" value="KAK9165783.1"/>
    <property type="molecule type" value="Genomic_DNA"/>
</dbReference>